<protein>
    <recommendedName>
        <fullName evidence="5">MalT-like TPR region domain-containing protein</fullName>
    </recommendedName>
</protein>
<gene>
    <name evidence="3" type="ORF">H072_6809</name>
</gene>
<feature type="compositionally biased region" description="Basic and acidic residues" evidence="1">
    <location>
        <begin position="410"/>
        <end position="427"/>
    </location>
</feature>
<accession>S8A8U3</accession>
<dbReference type="InterPro" id="IPR019734">
    <property type="entry name" value="TPR_rpt"/>
</dbReference>
<dbReference type="PANTHER" id="PTHR28142">
    <property type="entry name" value="MITOCHONDRIAL INNER MEMBRANE I-AAA PROTEASE SUPERCOMPLEX SUBUNIT MGR3-RELATED"/>
    <property type="match status" value="1"/>
</dbReference>
<dbReference type="GO" id="GO:0006515">
    <property type="term" value="P:protein quality control for misfolded or incompletely synthesized proteins"/>
    <property type="evidence" value="ECO:0007669"/>
    <property type="project" value="TreeGrafter"/>
</dbReference>
<feature type="transmembrane region" description="Helical" evidence="2">
    <location>
        <begin position="73"/>
        <end position="95"/>
    </location>
</feature>
<dbReference type="GO" id="GO:0051787">
    <property type="term" value="F:misfolded protein binding"/>
    <property type="evidence" value="ECO:0007669"/>
    <property type="project" value="TreeGrafter"/>
</dbReference>
<feature type="region of interest" description="Disordered" evidence="1">
    <location>
        <begin position="410"/>
        <end position="443"/>
    </location>
</feature>
<organism evidence="3 4">
    <name type="scientific">Dactylellina haptotyla (strain CBS 200.50)</name>
    <name type="common">Nematode-trapping fungus</name>
    <name type="synonym">Monacrosporium haptotylum</name>
    <dbReference type="NCBI Taxonomy" id="1284197"/>
    <lineage>
        <taxon>Eukaryota</taxon>
        <taxon>Fungi</taxon>
        <taxon>Dikarya</taxon>
        <taxon>Ascomycota</taxon>
        <taxon>Pezizomycotina</taxon>
        <taxon>Orbiliomycetes</taxon>
        <taxon>Orbiliales</taxon>
        <taxon>Orbiliaceae</taxon>
        <taxon>Dactylellina</taxon>
    </lineage>
</organism>
<comment type="caution">
    <text evidence="3">The sequence shown here is derived from an EMBL/GenBank/DDBJ whole genome shotgun (WGS) entry which is preliminary data.</text>
</comment>
<dbReference type="HOGENOM" id="CLU_027223_1_0_1"/>
<evidence type="ECO:0008006" key="5">
    <source>
        <dbReference type="Google" id="ProtNLM"/>
    </source>
</evidence>
<keyword evidence="2" id="KW-0472">Membrane</keyword>
<dbReference type="InterPro" id="IPR040201">
    <property type="entry name" value="Mrg3-like"/>
</dbReference>
<evidence type="ECO:0000256" key="2">
    <source>
        <dbReference type="SAM" id="Phobius"/>
    </source>
</evidence>
<dbReference type="InterPro" id="IPR011990">
    <property type="entry name" value="TPR-like_helical_dom_sf"/>
</dbReference>
<keyword evidence="4" id="KW-1185">Reference proteome</keyword>
<dbReference type="Gene3D" id="1.25.40.10">
    <property type="entry name" value="Tetratricopeptide repeat domain"/>
    <property type="match status" value="1"/>
</dbReference>
<evidence type="ECO:0000256" key="1">
    <source>
        <dbReference type="SAM" id="MobiDB-lite"/>
    </source>
</evidence>
<dbReference type="OrthoDB" id="10050400at2759"/>
<evidence type="ECO:0000313" key="3">
    <source>
        <dbReference type="EMBL" id="EPS39425.1"/>
    </source>
</evidence>
<dbReference type="GO" id="GO:0031942">
    <property type="term" value="C:i-AAA complex"/>
    <property type="evidence" value="ECO:0007669"/>
    <property type="project" value="TreeGrafter"/>
</dbReference>
<proteinExistence type="predicted"/>
<evidence type="ECO:0000313" key="4">
    <source>
        <dbReference type="Proteomes" id="UP000015100"/>
    </source>
</evidence>
<dbReference type="PANTHER" id="PTHR28142:SF1">
    <property type="entry name" value="MITOCHONDRIAL INNER MEMBRANE I-AAA PROTEASE SUPERCOMPLEX SUBUNIT MGR3-RELATED"/>
    <property type="match status" value="1"/>
</dbReference>
<dbReference type="CDD" id="cd24145">
    <property type="entry name" value="Mgr3-like"/>
    <property type="match status" value="1"/>
</dbReference>
<reference evidence="3 4" key="1">
    <citation type="journal article" date="2013" name="PLoS Genet.">
        <title>Genomic mechanisms accounting for the adaptation to parasitism in nematode-trapping fungi.</title>
        <authorList>
            <person name="Meerupati T."/>
            <person name="Andersson K.M."/>
            <person name="Friman E."/>
            <person name="Kumar D."/>
            <person name="Tunlid A."/>
            <person name="Ahren D."/>
        </authorList>
    </citation>
    <scope>NUCLEOTIDE SEQUENCE [LARGE SCALE GENOMIC DNA]</scope>
    <source>
        <strain evidence="3 4">CBS 200.50</strain>
    </source>
</reference>
<name>S8A8U3_DACHA</name>
<dbReference type="OMA" id="CHTVILM"/>
<reference evidence="4" key="2">
    <citation type="submission" date="2013-04" db="EMBL/GenBank/DDBJ databases">
        <title>Genomic mechanisms accounting for the adaptation to parasitism in nematode-trapping fungi.</title>
        <authorList>
            <person name="Ahren D.G."/>
        </authorList>
    </citation>
    <scope>NUCLEOTIDE SEQUENCE [LARGE SCALE GENOMIC DNA]</scope>
    <source>
        <strain evidence="4">CBS 200.50</strain>
    </source>
</reference>
<dbReference type="AlphaFoldDB" id="S8A8U3"/>
<sequence>MALRIQWPSKPNSRVPSMLVRRIHSSNRLQTLPKKPYNPYVNLDHFQEGGKRKYNLFKLDTYREAYHDSPKMFSFAIFAFFVVVTLFGFTFHWVYRVMIVGLHNYPEPVAKYIRRAIFYEQKMDIDGCIQNYQRAIIMSEIIGMDPLSDEVTGLKIKYAEIAEKVEVYSKGIEYLERLRFEMLALMDDRKEELGVLKRLKLMKRVIGIAVKIGDYQLLDKDEDQAEKTFEWSVAQTMKVMDAQSRLKEGEERPWTSEEFGSVFENLASLYERANKFDYASTLYLQAANLFHPPNCHSVILLNNVGACNMQRRIPSGEPMDRNTQLESAKRWMEKALDIAAYIKPPTRTEECDQGCVVALQNLGEIEEQLGKIDEAKAKYTEAESLAHAIQYLDGYRNAGFALERIKQREMGIFEDPKQKSEEKKEKSTPGGLPPLTFSNSNKK</sequence>
<dbReference type="EMBL" id="AQGS01000472">
    <property type="protein sequence ID" value="EPS39425.1"/>
    <property type="molecule type" value="Genomic_DNA"/>
</dbReference>
<keyword evidence="2" id="KW-0812">Transmembrane</keyword>
<keyword evidence="2" id="KW-1133">Transmembrane helix</keyword>
<dbReference type="Proteomes" id="UP000015100">
    <property type="component" value="Unassembled WGS sequence"/>
</dbReference>
<dbReference type="STRING" id="1284197.S8A8U3"/>
<dbReference type="eggNOG" id="ENOG502RZH4">
    <property type="taxonomic scope" value="Eukaryota"/>
</dbReference>
<dbReference type="SUPFAM" id="SSF48452">
    <property type="entry name" value="TPR-like"/>
    <property type="match status" value="1"/>
</dbReference>
<dbReference type="SMART" id="SM00028">
    <property type="entry name" value="TPR"/>
    <property type="match status" value="3"/>
</dbReference>